<organism evidence="1 2">
    <name type="scientific">Solanum commersonii</name>
    <name type="common">Commerson's wild potato</name>
    <name type="synonym">Commerson's nightshade</name>
    <dbReference type="NCBI Taxonomy" id="4109"/>
    <lineage>
        <taxon>Eukaryota</taxon>
        <taxon>Viridiplantae</taxon>
        <taxon>Streptophyta</taxon>
        <taxon>Embryophyta</taxon>
        <taxon>Tracheophyta</taxon>
        <taxon>Spermatophyta</taxon>
        <taxon>Magnoliopsida</taxon>
        <taxon>eudicotyledons</taxon>
        <taxon>Gunneridae</taxon>
        <taxon>Pentapetalae</taxon>
        <taxon>asterids</taxon>
        <taxon>lamiids</taxon>
        <taxon>Solanales</taxon>
        <taxon>Solanaceae</taxon>
        <taxon>Solanoideae</taxon>
        <taxon>Solaneae</taxon>
        <taxon>Solanum</taxon>
    </lineage>
</organism>
<sequence>MRTIYDLKSSLFFFWKKLQEQDIIKYNENIIAPLNIRGVLLINLRETSKLSNQYFELLITTETNYHPDS</sequence>
<comment type="caution">
    <text evidence="1">The sequence shown here is derived from an EMBL/GenBank/DDBJ whole genome shotgun (WGS) entry which is preliminary data.</text>
</comment>
<evidence type="ECO:0000313" key="1">
    <source>
        <dbReference type="EMBL" id="KAG5604423.1"/>
    </source>
</evidence>
<protein>
    <submittedName>
        <fullName evidence="1">Uncharacterized protein</fullName>
    </submittedName>
</protein>
<accession>A0A9J5YXE4</accession>
<dbReference type="Proteomes" id="UP000824120">
    <property type="component" value="Chromosome 5"/>
</dbReference>
<reference evidence="1 2" key="1">
    <citation type="submission" date="2020-09" db="EMBL/GenBank/DDBJ databases">
        <title>De no assembly of potato wild relative species, Solanum commersonii.</title>
        <authorList>
            <person name="Cho K."/>
        </authorList>
    </citation>
    <scope>NUCLEOTIDE SEQUENCE [LARGE SCALE GENOMIC DNA]</scope>
    <source>
        <strain evidence="1">LZ3.2</strain>
        <tissue evidence="1">Leaf</tissue>
    </source>
</reference>
<proteinExistence type="predicted"/>
<name>A0A9J5YXE4_SOLCO</name>
<dbReference type="EMBL" id="JACXVP010000005">
    <property type="protein sequence ID" value="KAG5604423.1"/>
    <property type="molecule type" value="Genomic_DNA"/>
</dbReference>
<evidence type="ECO:0000313" key="2">
    <source>
        <dbReference type="Proteomes" id="UP000824120"/>
    </source>
</evidence>
<dbReference type="AlphaFoldDB" id="A0A9J5YXE4"/>
<gene>
    <name evidence="1" type="ORF">H5410_025915</name>
</gene>
<keyword evidence="2" id="KW-1185">Reference proteome</keyword>